<organism evidence="1 2">
    <name type="scientific">Cudoniella acicularis</name>
    <dbReference type="NCBI Taxonomy" id="354080"/>
    <lineage>
        <taxon>Eukaryota</taxon>
        <taxon>Fungi</taxon>
        <taxon>Dikarya</taxon>
        <taxon>Ascomycota</taxon>
        <taxon>Pezizomycotina</taxon>
        <taxon>Leotiomycetes</taxon>
        <taxon>Helotiales</taxon>
        <taxon>Tricladiaceae</taxon>
        <taxon>Cudoniella</taxon>
    </lineage>
</organism>
<evidence type="ECO:0000313" key="1">
    <source>
        <dbReference type="EMBL" id="KAF4627919.1"/>
    </source>
</evidence>
<protein>
    <submittedName>
        <fullName evidence="1">Uncharacterized protein</fullName>
    </submittedName>
</protein>
<keyword evidence="2" id="KW-1185">Reference proteome</keyword>
<accession>A0A8H4RD60</accession>
<dbReference type="EMBL" id="JAAMPI010000890">
    <property type="protein sequence ID" value="KAF4627919.1"/>
    <property type="molecule type" value="Genomic_DNA"/>
</dbReference>
<dbReference type="Proteomes" id="UP000566819">
    <property type="component" value="Unassembled WGS sequence"/>
</dbReference>
<evidence type="ECO:0000313" key="2">
    <source>
        <dbReference type="Proteomes" id="UP000566819"/>
    </source>
</evidence>
<reference evidence="1 2" key="1">
    <citation type="submission" date="2020-03" db="EMBL/GenBank/DDBJ databases">
        <title>Draft Genome Sequence of Cudoniella acicularis.</title>
        <authorList>
            <person name="Buettner E."/>
            <person name="Kellner H."/>
        </authorList>
    </citation>
    <scope>NUCLEOTIDE SEQUENCE [LARGE SCALE GENOMIC DNA]</scope>
    <source>
        <strain evidence="1 2">DSM 108380</strain>
    </source>
</reference>
<dbReference type="OrthoDB" id="2849215at2759"/>
<name>A0A8H4RD60_9HELO</name>
<gene>
    <name evidence="1" type="ORF">G7Y89_g10233</name>
</gene>
<dbReference type="AlphaFoldDB" id="A0A8H4RD60"/>
<proteinExistence type="predicted"/>
<comment type="caution">
    <text evidence="1">The sequence shown here is derived from an EMBL/GenBank/DDBJ whole genome shotgun (WGS) entry which is preliminary data.</text>
</comment>
<sequence>MTTNYITRLDEALIRPGRIDKKEDVALPKDARLGDNIKVYKAVVERHLLYYYLPELKSYRSTIYSVIISIKHLNLLIEYVKKIYRPTDERLLPLLKHIYTTCSRTKKPRYVTYDFAEEKINSIAFAFPLKYYLDKEQIKSDLVNYSRKFVSLIGTHYIYCQGKELDKLAIYKLNGRQRYKLVSLPTIRTISLKDVIIILPTVLVLELENPDFKEYLTTCLLNNPARVIIITDTYFKVTESRYSSHTRLVMFLDDHVFLPRSFLDSIVPVFENLYVGLYETKKAVRRKHYEAHSL</sequence>